<sequence>MRARTMSSNHASSGEKLSRPRILFYIFLTDEKALEKLRVNAIPLSVQKPEKGYPLIFRDLLPSLRLIGIDAFPHNNLLYFMFGNNQKSIINDLRITLDRFYTNSKDALTYTWRTPSLEELIPYDNPSHFVITRSLLYSYFKRTWRNKSRIILLRRSMVREGLRVYLTCEDAASSSKYNYRICTGLRILFEVTPKHRGYLWFDITTQAFKENEIDRETKPLSHREMKTLGKILSINLYDKYLREARMNPRDRAEKINDLLKNYLNIDNVISINGYIYDPLGDRFEEIILKFKKLHDIS</sequence>
<dbReference type="AlphaFoldDB" id="A0A7C1GPU5"/>
<reference evidence="1" key="1">
    <citation type="journal article" date="2020" name="mSystems">
        <title>Genome- and Community-Level Interaction Insights into Carbon Utilization and Element Cycling Functions of Hydrothermarchaeota in Hydrothermal Sediment.</title>
        <authorList>
            <person name="Zhou Z."/>
            <person name="Liu Y."/>
            <person name="Xu W."/>
            <person name="Pan J."/>
            <person name="Luo Z.H."/>
            <person name="Li M."/>
        </authorList>
    </citation>
    <scope>NUCLEOTIDE SEQUENCE [LARGE SCALE GENOMIC DNA]</scope>
    <source>
        <strain evidence="1">SpSt-116</strain>
    </source>
</reference>
<proteinExistence type="predicted"/>
<accession>A0A7C1GPU5</accession>
<evidence type="ECO:0000313" key="1">
    <source>
        <dbReference type="EMBL" id="HDP15931.1"/>
    </source>
</evidence>
<comment type="caution">
    <text evidence="1">The sequence shown here is derived from an EMBL/GenBank/DDBJ whole genome shotgun (WGS) entry which is preliminary data.</text>
</comment>
<gene>
    <name evidence="1" type="ORF">ENN26_09200</name>
</gene>
<organism evidence="1">
    <name type="scientific">Thermofilum adornatum</name>
    <dbReference type="NCBI Taxonomy" id="1365176"/>
    <lineage>
        <taxon>Archaea</taxon>
        <taxon>Thermoproteota</taxon>
        <taxon>Thermoprotei</taxon>
        <taxon>Thermofilales</taxon>
        <taxon>Thermofilaceae</taxon>
        <taxon>Thermofilum</taxon>
    </lineage>
</organism>
<protein>
    <submittedName>
        <fullName evidence="1">Uncharacterized protein</fullName>
    </submittedName>
</protein>
<dbReference type="EMBL" id="DSAY01000172">
    <property type="protein sequence ID" value="HDP15931.1"/>
    <property type="molecule type" value="Genomic_DNA"/>
</dbReference>
<name>A0A7C1GPU5_9CREN</name>